<comment type="caution">
    <text evidence="1">The sequence shown here is derived from an EMBL/GenBank/DDBJ whole genome shotgun (WGS) entry which is preliminary data.</text>
</comment>
<gene>
    <name evidence="1" type="ORF">B0T23DRAFT_308926</name>
</gene>
<evidence type="ECO:0000313" key="1">
    <source>
        <dbReference type="EMBL" id="KAK3500353.1"/>
    </source>
</evidence>
<reference evidence="1 2" key="1">
    <citation type="journal article" date="2023" name="Mol. Phylogenet. Evol.">
        <title>Genome-scale phylogeny and comparative genomics of the fungal order Sordariales.</title>
        <authorList>
            <person name="Hensen N."/>
            <person name="Bonometti L."/>
            <person name="Westerberg I."/>
            <person name="Brannstrom I.O."/>
            <person name="Guillou S."/>
            <person name="Cros-Aarteil S."/>
            <person name="Calhoun S."/>
            <person name="Haridas S."/>
            <person name="Kuo A."/>
            <person name="Mondo S."/>
            <person name="Pangilinan J."/>
            <person name="Riley R."/>
            <person name="LaButti K."/>
            <person name="Andreopoulos B."/>
            <person name="Lipzen A."/>
            <person name="Chen C."/>
            <person name="Yan M."/>
            <person name="Daum C."/>
            <person name="Ng V."/>
            <person name="Clum A."/>
            <person name="Steindorff A."/>
            <person name="Ohm R.A."/>
            <person name="Martin F."/>
            <person name="Silar P."/>
            <person name="Natvig D.O."/>
            <person name="Lalanne C."/>
            <person name="Gautier V."/>
            <person name="Ament-Velasquez S.L."/>
            <person name="Kruys A."/>
            <person name="Hutchinson M.I."/>
            <person name="Powell A.J."/>
            <person name="Barry K."/>
            <person name="Miller A.N."/>
            <person name="Grigoriev I.V."/>
            <person name="Debuchy R."/>
            <person name="Gladieux P."/>
            <person name="Hiltunen Thoren M."/>
            <person name="Johannesson H."/>
        </authorList>
    </citation>
    <scope>NUCLEOTIDE SEQUENCE [LARGE SCALE GENOMIC DNA]</scope>
    <source>
        <strain evidence="1 2">FGSC 10403</strain>
    </source>
</reference>
<organism evidence="1 2">
    <name type="scientific">Neurospora hispaniola</name>
    <dbReference type="NCBI Taxonomy" id="588809"/>
    <lineage>
        <taxon>Eukaryota</taxon>
        <taxon>Fungi</taxon>
        <taxon>Dikarya</taxon>
        <taxon>Ascomycota</taxon>
        <taxon>Pezizomycotina</taxon>
        <taxon>Sordariomycetes</taxon>
        <taxon>Sordariomycetidae</taxon>
        <taxon>Sordariales</taxon>
        <taxon>Sordariaceae</taxon>
        <taxon>Neurospora</taxon>
    </lineage>
</organism>
<evidence type="ECO:0000313" key="2">
    <source>
        <dbReference type="Proteomes" id="UP001285908"/>
    </source>
</evidence>
<sequence>MSTIQHQRFPAGMAPLEQLPQEVLEIIAQFCGDVAGVSPSEQEDSFTEVITNSYLDSVTSYIWQPSYSDLRTLSLVSKTFLDPARRALYKVVVVKSTSELVRLLRDLLLHPENRRYVRFLVVKIEDHARPLPMRFTKPQPLVLGDRNNFTFSLPVIYSTEINLHTLEDQLMTATIQLCPGLTTARISFGTPQRHIEQPEPASQPVRDPPIYVSLLEDRHSSLKSLTLDFGALLSLTNFKRYVPGYRVGCPPSIERLTLVGNETESTLPYHLFDLNIFSKWLGTNNKLRELRMLHGFDKLVTYKRFNSTQPQRVTWNSILRAYRSTLEVLVLDWYHHFTAVPQARFGRSETLDCLVDMTKLHDLQVPLNALSGREFGLPPHAEDWEVTRFMRTGLPPQWRKINVMVMNPLRRGSTGGITSVTWRVIELRL</sequence>
<keyword evidence="2" id="KW-1185">Reference proteome</keyword>
<dbReference type="AlphaFoldDB" id="A0AAJ0IHE8"/>
<protein>
    <submittedName>
        <fullName evidence="1">Uncharacterized protein</fullName>
    </submittedName>
</protein>
<dbReference type="GeneID" id="87872114"/>
<accession>A0AAJ0IHE8</accession>
<proteinExistence type="predicted"/>
<dbReference type="Proteomes" id="UP001285908">
    <property type="component" value="Unassembled WGS sequence"/>
</dbReference>
<dbReference type="EMBL" id="JAULSX010000001">
    <property type="protein sequence ID" value="KAK3500353.1"/>
    <property type="molecule type" value="Genomic_DNA"/>
</dbReference>
<name>A0AAJ0IHE8_9PEZI</name>
<dbReference type="RefSeq" id="XP_062697986.1">
    <property type="nucleotide sequence ID" value="XM_062834492.1"/>
</dbReference>